<dbReference type="EMBL" id="JAVIJP010000008">
    <property type="protein sequence ID" value="KAL3648314.1"/>
    <property type="molecule type" value="Genomic_DNA"/>
</dbReference>
<dbReference type="GO" id="GO:0000428">
    <property type="term" value="C:DNA-directed RNA polymerase complex"/>
    <property type="evidence" value="ECO:0007669"/>
    <property type="project" value="UniProtKB-KW"/>
</dbReference>
<gene>
    <name evidence="14" type="primary">RPOC2_5</name>
    <name evidence="14" type="ORF">CASFOL_007738</name>
</gene>
<keyword evidence="10" id="KW-0804">Transcription</keyword>
<evidence type="ECO:0000256" key="10">
    <source>
        <dbReference type="ARBA" id="ARBA00023163"/>
    </source>
</evidence>
<evidence type="ECO:0000313" key="14">
    <source>
        <dbReference type="EMBL" id="KAL3648314.1"/>
    </source>
</evidence>
<keyword evidence="6 14" id="KW-0548">Nucleotidyltransferase</keyword>
<protein>
    <recommendedName>
        <fullName evidence="12">Small ribosomal subunit protein bS18c</fullName>
    </recommendedName>
</protein>
<dbReference type="PRINTS" id="PR00974">
    <property type="entry name" value="RIBOSOMALS18"/>
</dbReference>
<dbReference type="InterPro" id="IPR050254">
    <property type="entry name" value="RNA_pol_beta''_euk"/>
</dbReference>
<evidence type="ECO:0000256" key="5">
    <source>
        <dbReference type="ARBA" id="ARBA00022679"/>
    </source>
</evidence>
<comment type="subcellular location">
    <subcellularLocation>
        <location evidence="1">Plastid</location>
    </subcellularLocation>
</comment>
<evidence type="ECO:0000256" key="6">
    <source>
        <dbReference type="ARBA" id="ARBA00022695"/>
    </source>
</evidence>
<keyword evidence="5 14" id="KW-0808">Transferase</keyword>
<evidence type="ECO:0000256" key="12">
    <source>
        <dbReference type="ARBA" id="ARBA00035266"/>
    </source>
</evidence>
<dbReference type="GO" id="GO:0009536">
    <property type="term" value="C:plastid"/>
    <property type="evidence" value="ECO:0007669"/>
    <property type="project" value="UniProtKB-SubCell"/>
</dbReference>
<sequence length="312" mass="36013">MDKSKRPFLKSKRSFRRRLPPIQSGDRIDYRNMSLISRFISEQGKILSRRVNRLTLKQQRLITIAIKQARILSLLPFPGITKYGTLEMHSIVKKEDFIEYRGGKEFRPKYQMQVDRFFFIPEEVHILPGSSSIMVRNNSIIGVDTQITLNIRSRVGGLVRVERKKKRIELKIFSGDIHFPGETDKISRHSGVLIPPGTGKQNLKESKKWKNWIYVQRITPSKKKYCVLVRPVITYEITDGITLATLFPPDLLQERDNVKLQVANYILYGNSKPIGGISDTNIQLVRTCLVLNWDQDKKSSSQTSQLTTNIIN</sequence>
<evidence type="ECO:0000256" key="8">
    <source>
        <dbReference type="ARBA" id="ARBA00022884"/>
    </source>
</evidence>
<evidence type="ECO:0000313" key="15">
    <source>
        <dbReference type="Proteomes" id="UP001632038"/>
    </source>
</evidence>
<proteinExistence type="inferred from homology"/>
<name>A0ABD3E2I7_9LAMI</name>
<keyword evidence="7" id="KW-0699">rRNA-binding</keyword>
<dbReference type="GO" id="GO:0019843">
    <property type="term" value="F:rRNA binding"/>
    <property type="evidence" value="ECO:0007669"/>
    <property type="project" value="UniProtKB-KW"/>
</dbReference>
<dbReference type="NCBIfam" id="TIGR00165">
    <property type="entry name" value="S18"/>
    <property type="match status" value="1"/>
</dbReference>
<dbReference type="HAMAP" id="MF_00270">
    <property type="entry name" value="Ribosomal_bS18"/>
    <property type="match status" value="1"/>
</dbReference>
<reference evidence="15" key="1">
    <citation type="journal article" date="2024" name="IScience">
        <title>Strigolactones Initiate the Formation of Haustorium-like Structures in Castilleja.</title>
        <authorList>
            <person name="Buerger M."/>
            <person name="Peterson D."/>
            <person name="Chory J."/>
        </authorList>
    </citation>
    <scope>NUCLEOTIDE SEQUENCE [LARGE SCALE GENOMIC DNA]</scope>
</reference>
<keyword evidence="8" id="KW-0694">RNA-binding</keyword>
<keyword evidence="11 13" id="KW-0687">Ribonucleoprotein</keyword>
<dbReference type="PANTHER" id="PTHR34995:SF1">
    <property type="entry name" value="DNA-DIRECTED RNA POLYMERASE SUBUNIT BETA"/>
    <property type="match status" value="1"/>
</dbReference>
<dbReference type="GO" id="GO:0005840">
    <property type="term" value="C:ribosome"/>
    <property type="evidence" value="ECO:0007669"/>
    <property type="project" value="UniProtKB-KW"/>
</dbReference>
<dbReference type="FunFam" id="4.10.640.10:FF:000002">
    <property type="entry name" value="30S ribosomal protein S18, chloroplastic"/>
    <property type="match status" value="1"/>
</dbReference>
<comment type="subunit">
    <text evidence="3">Part of the 30S ribosomal subunit.</text>
</comment>
<dbReference type="GO" id="GO:0016779">
    <property type="term" value="F:nucleotidyltransferase activity"/>
    <property type="evidence" value="ECO:0007669"/>
    <property type="project" value="UniProtKB-KW"/>
</dbReference>
<dbReference type="InterPro" id="IPR001648">
    <property type="entry name" value="Ribosomal_bS18"/>
</dbReference>
<evidence type="ECO:0000256" key="9">
    <source>
        <dbReference type="ARBA" id="ARBA00022980"/>
    </source>
</evidence>
<comment type="caution">
    <text evidence="14">The sequence shown here is derived from an EMBL/GenBank/DDBJ whole genome shotgun (WGS) entry which is preliminary data.</text>
</comment>
<evidence type="ECO:0000256" key="11">
    <source>
        <dbReference type="ARBA" id="ARBA00023274"/>
    </source>
</evidence>
<dbReference type="SUPFAM" id="SSF46911">
    <property type="entry name" value="Ribosomal protein S18"/>
    <property type="match status" value="1"/>
</dbReference>
<dbReference type="PROSITE" id="PS00057">
    <property type="entry name" value="RIBOSOMAL_S18"/>
    <property type="match status" value="1"/>
</dbReference>
<keyword evidence="15" id="KW-1185">Reference proteome</keyword>
<dbReference type="InterPro" id="IPR018275">
    <property type="entry name" value="Ribosomal_bS18_CS"/>
</dbReference>
<dbReference type="PANTHER" id="PTHR34995">
    <property type="entry name" value="DNA-DIRECTED RNA POLYMERASE SUBUNIT BETA"/>
    <property type="match status" value="1"/>
</dbReference>
<keyword evidence="4 14" id="KW-0240">DNA-directed RNA polymerase</keyword>
<evidence type="ECO:0000256" key="4">
    <source>
        <dbReference type="ARBA" id="ARBA00022478"/>
    </source>
</evidence>
<evidence type="ECO:0000256" key="2">
    <source>
        <dbReference type="ARBA" id="ARBA00005589"/>
    </source>
</evidence>
<dbReference type="GO" id="GO:1990904">
    <property type="term" value="C:ribonucleoprotein complex"/>
    <property type="evidence" value="ECO:0007669"/>
    <property type="project" value="UniProtKB-KW"/>
</dbReference>
<dbReference type="InterPro" id="IPR036870">
    <property type="entry name" value="Ribosomal_bS18_sf"/>
</dbReference>
<evidence type="ECO:0000256" key="3">
    <source>
        <dbReference type="ARBA" id="ARBA00011458"/>
    </source>
</evidence>
<dbReference type="Pfam" id="PF01084">
    <property type="entry name" value="Ribosomal_S18"/>
    <property type="match status" value="1"/>
</dbReference>
<accession>A0ABD3E2I7</accession>
<comment type="similarity">
    <text evidence="2 13">Belongs to the bacterial ribosomal protein bS18 family.</text>
</comment>
<evidence type="ECO:0000256" key="1">
    <source>
        <dbReference type="ARBA" id="ARBA00004474"/>
    </source>
</evidence>
<dbReference type="AlphaFoldDB" id="A0ABD3E2I7"/>
<dbReference type="Proteomes" id="UP001632038">
    <property type="component" value="Unassembled WGS sequence"/>
</dbReference>
<keyword evidence="9 13" id="KW-0689">Ribosomal protein</keyword>
<evidence type="ECO:0000256" key="7">
    <source>
        <dbReference type="ARBA" id="ARBA00022730"/>
    </source>
</evidence>
<dbReference type="Gene3D" id="4.10.640.10">
    <property type="entry name" value="Ribosomal protein S18"/>
    <property type="match status" value="1"/>
</dbReference>
<evidence type="ECO:0000256" key="13">
    <source>
        <dbReference type="RuleBase" id="RU003910"/>
    </source>
</evidence>
<organism evidence="14 15">
    <name type="scientific">Castilleja foliolosa</name>
    <dbReference type="NCBI Taxonomy" id="1961234"/>
    <lineage>
        <taxon>Eukaryota</taxon>
        <taxon>Viridiplantae</taxon>
        <taxon>Streptophyta</taxon>
        <taxon>Embryophyta</taxon>
        <taxon>Tracheophyta</taxon>
        <taxon>Spermatophyta</taxon>
        <taxon>Magnoliopsida</taxon>
        <taxon>eudicotyledons</taxon>
        <taxon>Gunneridae</taxon>
        <taxon>Pentapetalae</taxon>
        <taxon>asterids</taxon>
        <taxon>lamiids</taxon>
        <taxon>Lamiales</taxon>
        <taxon>Orobanchaceae</taxon>
        <taxon>Pedicularideae</taxon>
        <taxon>Castillejinae</taxon>
        <taxon>Castilleja</taxon>
    </lineage>
</organism>